<evidence type="ECO:0000256" key="1">
    <source>
        <dbReference type="ARBA" id="ARBA00007913"/>
    </source>
</evidence>
<dbReference type="Proteomes" id="UP000559962">
    <property type="component" value="Unassembled WGS sequence"/>
</dbReference>
<keyword evidence="2" id="KW-0547">Nucleotide-binding</keyword>
<dbReference type="CDD" id="cd18808">
    <property type="entry name" value="SF1_C_Upf1"/>
    <property type="match status" value="1"/>
</dbReference>
<dbReference type="AlphaFoldDB" id="A0A847J7B9"/>
<comment type="similarity">
    <text evidence="1">Belongs to the DNA2/NAM7 helicase family.</text>
</comment>
<dbReference type="SUPFAM" id="SSF52540">
    <property type="entry name" value="P-loop containing nucleoside triphosphate hydrolases"/>
    <property type="match status" value="1"/>
</dbReference>
<feature type="domain" description="DNA2/NAM7 helicase helicase" evidence="6">
    <location>
        <begin position="76"/>
        <end position="176"/>
    </location>
</feature>
<organism evidence="8 9">
    <name type="scientific">Pseudolactococcus chungangensis</name>
    <dbReference type="NCBI Taxonomy" id="451457"/>
    <lineage>
        <taxon>Bacteria</taxon>
        <taxon>Bacillati</taxon>
        <taxon>Bacillota</taxon>
        <taxon>Bacilli</taxon>
        <taxon>Lactobacillales</taxon>
        <taxon>Streptococcaceae</taxon>
        <taxon>Pseudolactococcus</taxon>
    </lineage>
</organism>
<keyword evidence="3" id="KW-0378">Hydrolase</keyword>
<dbReference type="EMBL" id="JAAYVO010000120">
    <property type="protein sequence ID" value="NLH36114.1"/>
    <property type="molecule type" value="Genomic_DNA"/>
</dbReference>
<dbReference type="PANTHER" id="PTHR43788">
    <property type="entry name" value="DNA2/NAM7 HELICASE FAMILY MEMBER"/>
    <property type="match status" value="1"/>
</dbReference>
<dbReference type="InterPro" id="IPR050534">
    <property type="entry name" value="Coronavir_polyprotein_1ab"/>
</dbReference>
<keyword evidence="5" id="KW-0067">ATP-binding</keyword>
<evidence type="ECO:0000259" key="7">
    <source>
        <dbReference type="Pfam" id="PF13087"/>
    </source>
</evidence>
<dbReference type="InterPro" id="IPR041677">
    <property type="entry name" value="DNA2/NAM7_AAA_11"/>
</dbReference>
<dbReference type="InterPro" id="IPR041679">
    <property type="entry name" value="DNA2/NAM7-like_C"/>
</dbReference>
<dbReference type="InterPro" id="IPR027417">
    <property type="entry name" value="P-loop_NTPase"/>
</dbReference>
<evidence type="ECO:0000256" key="2">
    <source>
        <dbReference type="ARBA" id="ARBA00022741"/>
    </source>
</evidence>
<dbReference type="PANTHER" id="PTHR43788:SF8">
    <property type="entry name" value="DNA-BINDING PROTEIN SMUBP-2"/>
    <property type="match status" value="1"/>
</dbReference>
<dbReference type="GO" id="GO:0016787">
    <property type="term" value="F:hydrolase activity"/>
    <property type="evidence" value="ECO:0007669"/>
    <property type="project" value="UniProtKB-KW"/>
</dbReference>
<keyword evidence="4" id="KW-0347">Helicase</keyword>
<protein>
    <submittedName>
        <fullName evidence="8">AAA family ATPase</fullName>
    </submittedName>
</protein>
<evidence type="ECO:0000313" key="9">
    <source>
        <dbReference type="Proteomes" id="UP000559962"/>
    </source>
</evidence>
<evidence type="ECO:0000259" key="6">
    <source>
        <dbReference type="Pfam" id="PF13086"/>
    </source>
</evidence>
<dbReference type="GO" id="GO:0005524">
    <property type="term" value="F:ATP binding"/>
    <property type="evidence" value="ECO:0007669"/>
    <property type="project" value="UniProtKB-KW"/>
</dbReference>
<dbReference type="Gene3D" id="3.40.50.300">
    <property type="entry name" value="P-loop containing nucleotide triphosphate hydrolases"/>
    <property type="match status" value="2"/>
</dbReference>
<dbReference type="Pfam" id="PF13086">
    <property type="entry name" value="AAA_11"/>
    <property type="match status" value="2"/>
</dbReference>
<dbReference type="InterPro" id="IPR047187">
    <property type="entry name" value="SF1_C_Upf1"/>
</dbReference>
<proteinExistence type="inferred from homology"/>
<dbReference type="Pfam" id="PF13087">
    <property type="entry name" value="AAA_12"/>
    <property type="match status" value="1"/>
</dbReference>
<evidence type="ECO:0000256" key="5">
    <source>
        <dbReference type="ARBA" id="ARBA00022840"/>
    </source>
</evidence>
<evidence type="ECO:0000313" key="8">
    <source>
        <dbReference type="EMBL" id="NLH36114.1"/>
    </source>
</evidence>
<sequence length="495" mass="56095">MEDNKWSEHLNHWQLFLEERMRLTTDEPGEQTKIKRQIRAINTVRYGAVLNPTVLLSFIQPGTQRIDYPILYWSLNLNSSQQVAVKTALSDNALTLIQGPPGTGKTQVIAETCLQLYQSNPSIRILVCSETHIAVNNVLDRVGNLNDEMRIVRIQDKEESSSIINYSSESILENYSAWLDENVTNETISQILQESFINSKDKRGTEKALFLSSNLVGMTCNRVGAYNLINSDELFDVVIIDEVCKATLPEILMPLSISKKAVLVGDPKQLPPVFSTEERSVIESIENSNLQDYMYINELFEGDNGAVLLDTQYRMTSQIGKLIGDLFYSGKLIDGRKEEISDAVNWIDYKPTKKWPLDVEIKSDNPKIFNLDECKIILQLVNLLSKLDNVGSIAIIAPYRAQVNKLRTILKNVDLNINVDTVDGFQGKESDVVIFSLTRNHGPFRFLSDERRLNVALSRAKNKIFIVGDVRYSSKNRLLSSIIQRSKAIKFEVKN</sequence>
<reference evidence="8 9" key="1">
    <citation type="journal article" date="2020" name="Biotechnol. Biofuels">
        <title>New insights from the biogas microbiome by comprehensive genome-resolved metagenomics of nearly 1600 species originating from multiple anaerobic digesters.</title>
        <authorList>
            <person name="Campanaro S."/>
            <person name="Treu L."/>
            <person name="Rodriguez-R L.M."/>
            <person name="Kovalovszki A."/>
            <person name="Ziels R.M."/>
            <person name="Maus I."/>
            <person name="Zhu X."/>
            <person name="Kougias P.G."/>
            <person name="Basile A."/>
            <person name="Luo G."/>
            <person name="Schluter A."/>
            <person name="Konstantinidis K.T."/>
            <person name="Angelidaki I."/>
        </authorList>
    </citation>
    <scope>NUCLEOTIDE SEQUENCE [LARGE SCALE GENOMIC DNA]</scope>
    <source>
        <strain evidence="8">AS27yjCOA_61</strain>
    </source>
</reference>
<dbReference type="GO" id="GO:0043139">
    <property type="term" value="F:5'-3' DNA helicase activity"/>
    <property type="evidence" value="ECO:0007669"/>
    <property type="project" value="TreeGrafter"/>
</dbReference>
<evidence type="ECO:0000256" key="3">
    <source>
        <dbReference type="ARBA" id="ARBA00022801"/>
    </source>
</evidence>
<evidence type="ECO:0000256" key="4">
    <source>
        <dbReference type="ARBA" id="ARBA00022806"/>
    </source>
</evidence>
<comment type="caution">
    <text evidence="8">The sequence shown here is derived from an EMBL/GenBank/DDBJ whole genome shotgun (WGS) entry which is preliminary data.</text>
</comment>
<accession>A0A847J7B9</accession>
<feature type="domain" description="DNA2/NAM7 helicase-like C-terminal" evidence="7">
    <location>
        <begin position="303"/>
        <end position="470"/>
    </location>
</feature>
<feature type="domain" description="DNA2/NAM7 helicase helicase" evidence="6">
    <location>
        <begin position="199"/>
        <end position="274"/>
    </location>
</feature>
<gene>
    <name evidence="8" type="ORF">GX453_08895</name>
</gene>
<name>A0A847J7B9_9LACT</name>